<evidence type="ECO:0000313" key="3">
    <source>
        <dbReference type="Proteomes" id="UP000242792"/>
    </source>
</evidence>
<evidence type="ECO:0000256" key="1">
    <source>
        <dbReference type="SAM" id="MobiDB-lite"/>
    </source>
</evidence>
<feature type="compositionally biased region" description="Basic and acidic residues" evidence="1">
    <location>
        <begin position="177"/>
        <end position="198"/>
    </location>
</feature>
<dbReference type="OrthoDB" id="8895840at2"/>
<dbReference type="RefSeq" id="WP_080025243.1">
    <property type="nucleotide sequence ID" value="NZ_CP020121.1"/>
</dbReference>
<dbReference type="EMBL" id="CP020121">
    <property type="protein sequence ID" value="AQZ99055.1"/>
    <property type="molecule type" value="Genomic_DNA"/>
</dbReference>
<protein>
    <recommendedName>
        <fullName evidence="4">DUF3102 domain-containing protein</fullName>
    </recommendedName>
</protein>
<accession>A0A1V0BGJ7</accession>
<dbReference type="KEGG" id="cke:B5M06_13150"/>
<organism evidence="2 3">
    <name type="scientific">Comamonas kerstersii</name>
    <dbReference type="NCBI Taxonomy" id="225992"/>
    <lineage>
        <taxon>Bacteria</taxon>
        <taxon>Pseudomonadati</taxon>
        <taxon>Pseudomonadota</taxon>
        <taxon>Betaproteobacteria</taxon>
        <taxon>Burkholderiales</taxon>
        <taxon>Comamonadaceae</taxon>
        <taxon>Comamonas</taxon>
    </lineage>
</organism>
<evidence type="ECO:0008006" key="4">
    <source>
        <dbReference type="Google" id="ProtNLM"/>
    </source>
</evidence>
<dbReference type="Pfam" id="PF11300">
    <property type="entry name" value="DUF3102"/>
    <property type="match status" value="1"/>
</dbReference>
<sequence length="307" mass="34091">MARTPNAVLKPVADVVLNDQAVARIESAQEALAVMDQEAQARVRAVALSVGYEGTLSVGALEGEIRFYQRRTVEAILETGKRLLVLKEMTPHGEFKQRVEMLGFSERTAQRFMQSAAKTAKSANLAVLSTQVKSASAFLELVTHDDDTLESLKDMDDIDRMSASELRQALRQAKEDNRFLAEKRDKESQRADKLEKQLRSGPSTQPLDERLQGFCADINKANDAACEALLQAKQQAQALERWWLEEAAKQPGYSPGDYVPMPDEVKAAAQKLYDNLSRLTLSAAALRQELWDTYGQDLQAFVDTTAA</sequence>
<dbReference type="GeneID" id="83040266"/>
<reference evidence="2 3" key="1">
    <citation type="submission" date="2017-03" db="EMBL/GenBank/DDBJ databases">
        <title>Rapid Whole Genome Sequencing of Comamonas kerstersii Causing Continuous ambulatory Peritoneal Dialysis-Associated Peritonitis.</title>
        <authorList>
            <person name="Zheng B."/>
        </authorList>
    </citation>
    <scope>NUCLEOTIDE SEQUENCE [LARGE SCALE GENOMIC DNA]</scope>
    <source>
        <strain evidence="2 3">8943</strain>
    </source>
</reference>
<proteinExistence type="predicted"/>
<name>A0A1V0BGJ7_9BURK</name>
<dbReference type="InterPro" id="IPR021451">
    <property type="entry name" value="DUF3102"/>
</dbReference>
<gene>
    <name evidence="2" type="ORF">B5M06_13150</name>
</gene>
<dbReference type="AlphaFoldDB" id="A0A1V0BGJ7"/>
<feature type="region of interest" description="Disordered" evidence="1">
    <location>
        <begin position="177"/>
        <end position="206"/>
    </location>
</feature>
<dbReference type="Proteomes" id="UP000242792">
    <property type="component" value="Chromosome"/>
</dbReference>
<evidence type="ECO:0000313" key="2">
    <source>
        <dbReference type="EMBL" id="AQZ99055.1"/>
    </source>
</evidence>